<feature type="domain" description="Cadherin" evidence="8">
    <location>
        <begin position="28"/>
        <end position="95"/>
    </location>
</feature>
<dbReference type="InterPro" id="IPR020894">
    <property type="entry name" value="Cadherin_CS"/>
</dbReference>
<feature type="non-terminal residue" evidence="10">
    <location>
        <position position="138"/>
    </location>
</feature>
<dbReference type="GO" id="GO:0005509">
    <property type="term" value="F:calcium ion binding"/>
    <property type="evidence" value="ECO:0007669"/>
    <property type="project" value="UniProtKB-UniRule"/>
</dbReference>
<dbReference type="CDD" id="cd11304">
    <property type="entry name" value="Cadherin_repeat"/>
    <property type="match status" value="2"/>
</dbReference>
<evidence type="ECO:0000313" key="11">
    <source>
        <dbReference type="Proteomes" id="UP000681720"/>
    </source>
</evidence>
<dbReference type="PROSITE" id="PS50268">
    <property type="entry name" value="CADHERIN_2"/>
    <property type="match status" value="1"/>
</dbReference>
<dbReference type="GO" id="GO:0005886">
    <property type="term" value="C:plasma membrane"/>
    <property type="evidence" value="ECO:0007669"/>
    <property type="project" value="UniProtKB-SubCell"/>
</dbReference>
<name>A0A8S3J126_9BILA</name>
<comment type="caution">
    <text evidence="10">The sequence shown here is derived from an EMBL/GenBank/DDBJ whole genome shotgun (WGS) entry which is preliminary data.</text>
</comment>
<proteinExistence type="predicted"/>
<keyword evidence="4 7" id="KW-0106">Calcium</keyword>
<dbReference type="SUPFAM" id="SSF49313">
    <property type="entry name" value="Cadherin-like"/>
    <property type="match status" value="2"/>
</dbReference>
<evidence type="ECO:0000256" key="6">
    <source>
        <dbReference type="ARBA" id="ARBA00023136"/>
    </source>
</evidence>
<evidence type="ECO:0000256" key="4">
    <source>
        <dbReference type="ARBA" id="ARBA00022837"/>
    </source>
</evidence>
<organism evidence="10 11">
    <name type="scientific">Rotaria magnacalcarata</name>
    <dbReference type="NCBI Taxonomy" id="392030"/>
    <lineage>
        <taxon>Eukaryota</taxon>
        <taxon>Metazoa</taxon>
        <taxon>Spiralia</taxon>
        <taxon>Gnathifera</taxon>
        <taxon>Rotifera</taxon>
        <taxon>Eurotatoria</taxon>
        <taxon>Bdelloidea</taxon>
        <taxon>Philodinida</taxon>
        <taxon>Philodinidae</taxon>
        <taxon>Rotaria</taxon>
    </lineage>
</organism>
<dbReference type="Gene3D" id="2.60.40.60">
    <property type="entry name" value="Cadherins"/>
    <property type="match status" value="2"/>
</dbReference>
<dbReference type="PANTHER" id="PTHR24026">
    <property type="entry name" value="FAT ATYPICAL CADHERIN-RELATED"/>
    <property type="match status" value="1"/>
</dbReference>
<keyword evidence="5" id="KW-1133">Transmembrane helix</keyword>
<dbReference type="PROSITE" id="PS00232">
    <property type="entry name" value="CADHERIN_1"/>
    <property type="match status" value="1"/>
</dbReference>
<evidence type="ECO:0000256" key="1">
    <source>
        <dbReference type="ARBA" id="ARBA00004370"/>
    </source>
</evidence>
<reference evidence="10" key="1">
    <citation type="submission" date="2021-02" db="EMBL/GenBank/DDBJ databases">
        <authorList>
            <person name="Nowell W R."/>
        </authorList>
    </citation>
    <scope>NUCLEOTIDE SEQUENCE</scope>
</reference>
<dbReference type="EMBL" id="CAJOBH010251235">
    <property type="protein sequence ID" value="CAF5138872.1"/>
    <property type="molecule type" value="Genomic_DNA"/>
</dbReference>
<dbReference type="AlphaFoldDB" id="A0A8S3J126"/>
<sequence>NGLITILFPSEQLRTTASGLTNTAYSQFYIEQLNQTSTTRTAFLRTNETFDFDKPGATRVWYLFVLATDHGKPQRQAFCSLRINLHDLNDNAPVFIMTSWHYTIYRLSMNATNTRLLRIVASDADSGLNGMINYYIGT</sequence>
<dbReference type="Proteomes" id="UP000681967">
    <property type="component" value="Unassembled WGS sequence"/>
</dbReference>
<protein>
    <recommendedName>
        <fullName evidence="8">Cadherin domain-containing protein</fullName>
    </recommendedName>
</protein>
<evidence type="ECO:0000256" key="2">
    <source>
        <dbReference type="ARBA" id="ARBA00022692"/>
    </source>
</evidence>
<evidence type="ECO:0000256" key="7">
    <source>
        <dbReference type="PROSITE-ProRule" id="PRU00043"/>
    </source>
</evidence>
<evidence type="ECO:0000256" key="3">
    <source>
        <dbReference type="ARBA" id="ARBA00022737"/>
    </source>
</evidence>
<comment type="subcellular location">
    <subcellularLocation>
        <location evidence="1">Membrane</location>
    </subcellularLocation>
</comment>
<evidence type="ECO:0000313" key="10">
    <source>
        <dbReference type="EMBL" id="CAF5211824.1"/>
    </source>
</evidence>
<keyword evidence="2" id="KW-0812">Transmembrane</keyword>
<dbReference type="InterPro" id="IPR015919">
    <property type="entry name" value="Cadherin-like_sf"/>
</dbReference>
<dbReference type="Proteomes" id="UP000681720">
    <property type="component" value="Unassembled WGS sequence"/>
</dbReference>
<dbReference type="GO" id="GO:0007156">
    <property type="term" value="P:homophilic cell adhesion via plasma membrane adhesion molecules"/>
    <property type="evidence" value="ECO:0007669"/>
    <property type="project" value="InterPro"/>
</dbReference>
<evidence type="ECO:0000313" key="9">
    <source>
        <dbReference type="EMBL" id="CAF5138872.1"/>
    </source>
</evidence>
<keyword evidence="3" id="KW-0677">Repeat</keyword>
<evidence type="ECO:0000256" key="5">
    <source>
        <dbReference type="ARBA" id="ARBA00022989"/>
    </source>
</evidence>
<gene>
    <name evidence="9" type="ORF">BYL167_LOCUS69813</name>
    <name evidence="10" type="ORF">GIL414_LOCUS80074</name>
</gene>
<dbReference type="EMBL" id="CAJOBJ010353983">
    <property type="protein sequence ID" value="CAF5211824.1"/>
    <property type="molecule type" value="Genomic_DNA"/>
</dbReference>
<evidence type="ECO:0000259" key="8">
    <source>
        <dbReference type="PROSITE" id="PS50268"/>
    </source>
</evidence>
<dbReference type="PANTHER" id="PTHR24026:SF126">
    <property type="entry name" value="PROTOCADHERIN FAT 4"/>
    <property type="match status" value="1"/>
</dbReference>
<keyword evidence="6" id="KW-0472">Membrane</keyword>
<accession>A0A8S3J126</accession>
<dbReference type="InterPro" id="IPR002126">
    <property type="entry name" value="Cadherin-like_dom"/>
</dbReference>
<feature type="non-terminal residue" evidence="10">
    <location>
        <position position="1"/>
    </location>
</feature>